<dbReference type="AlphaFoldDB" id="A0A1I1AGL5"/>
<dbReference type="Proteomes" id="UP000198838">
    <property type="component" value="Unassembled WGS sequence"/>
</dbReference>
<protein>
    <submittedName>
        <fullName evidence="1">Uncharacterized protein</fullName>
    </submittedName>
</protein>
<organism evidence="1 2">
    <name type="scientific">Acetitomaculum ruminis DSM 5522</name>
    <dbReference type="NCBI Taxonomy" id="1120918"/>
    <lineage>
        <taxon>Bacteria</taxon>
        <taxon>Bacillati</taxon>
        <taxon>Bacillota</taxon>
        <taxon>Clostridia</taxon>
        <taxon>Lachnospirales</taxon>
        <taxon>Lachnospiraceae</taxon>
        <taxon>Acetitomaculum</taxon>
    </lineage>
</organism>
<dbReference type="EMBL" id="FOJY01000026">
    <property type="protein sequence ID" value="SFB36632.1"/>
    <property type="molecule type" value="Genomic_DNA"/>
</dbReference>
<gene>
    <name evidence="1" type="ORF">SAMN05216249_12618</name>
</gene>
<sequence>MDSQVPQKNAEYHICATDIPMYGAVRCSVTASEKLDNMLGLQDDAG</sequence>
<reference evidence="1 2" key="1">
    <citation type="submission" date="2016-10" db="EMBL/GenBank/DDBJ databases">
        <authorList>
            <person name="de Groot N.N."/>
        </authorList>
    </citation>
    <scope>NUCLEOTIDE SEQUENCE [LARGE SCALE GENOMIC DNA]</scope>
    <source>
        <strain evidence="1 2">DSM 5522</strain>
    </source>
</reference>
<evidence type="ECO:0000313" key="1">
    <source>
        <dbReference type="EMBL" id="SFB36632.1"/>
    </source>
</evidence>
<evidence type="ECO:0000313" key="2">
    <source>
        <dbReference type="Proteomes" id="UP000198838"/>
    </source>
</evidence>
<keyword evidence="2" id="KW-1185">Reference proteome</keyword>
<name>A0A1I1AGL5_9FIRM</name>
<proteinExistence type="predicted"/>
<dbReference type="STRING" id="1120918.SAMN05216249_12618"/>
<accession>A0A1I1AGL5</accession>
<dbReference type="RefSeq" id="WP_177205701.1">
    <property type="nucleotide sequence ID" value="NZ_FOJY01000026.1"/>
</dbReference>